<dbReference type="HOGENOM" id="CLU_1134152_0_0_1"/>
<name>F8NHF2_SERL9</name>
<protein>
    <submittedName>
        <fullName evidence="1">Uncharacterized protein</fullName>
    </submittedName>
</protein>
<dbReference type="KEGG" id="sla:SERLADRAFT_433894"/>
<dbReference type="GeneID" id="18814257"/>
<dbReference type="EMBL" id="GL945429">
    <property type="protein sequence ID" value="EGO29955.1"/>
    <property type="molecule type" value="Genomic_DNA"/>
</dbReference>
<dbReference type="AlphaFoldDB" id="F8NHF2"/>
<dbReference type="RefSeq" id="XP_007314197.1">
    <property type="nucleotide sequence ID" value="XM_007314135.1"/>
</dbReference>
<organism>
    <name type="scientific">Serpula lacrymans var. lacrymans (strain S7.9)</name>
    <name type="common">Dry rot fungus</name>
    <dbReference type="NCBI Taxonomy" id="578457"/>
    <lineage>
        <taxon>Eukaryota</taxon>
        <taxon>Fungi</taxon>
        <taxon>Dikarya</taxon>
        <taxon>Basidiomycota</taxon>
        <taxon>Agaricomycotina</taxon>
        <taxon>Agaricomycetes</taxon>
        <taxon>Agaricomycetidae</taxon>
        <taxon>Boletales</taxon>
        <taxon>Coniophorineae</taxon>
        <taxon>Serpulaceae</taxon>
        <taxon>Serpula</taxon>
    </lineage>
</organism>
<gene>
    <name evidence="1" type="ORF">SERLADRAFT_433894</name>
</gene>
<accession>F8NHF2</accession>
<proteinExistence type="predicted"/>
<dbReference type="Proteomes" id="UP000008064">
    <property type="component" value="Unassembled WGS sequence"/>
</dbReference>
<reference evidence="1" key="1">
    <citation type="submission" date="2011-04" db="EMBL/GenBank/DDBJ databases">
        <title>Evolution of plant cell wall degrading machinery underlies the functional diversity of forest fungi.</title>
        <authorList>
            <consortium name="US DOE Joint Genome Institute (JGI-PGF)"/>
            <person name="Eastwood D.C."/>
            <person name="Floudas D."/>
            <person name="Binder M."/>
            <person name="Majcherczyk A."/>
            <person name="Schneider P."/>
            <person name="Aerts A."/>
            <person name="Asiegbu F.O."/>
            <person name="Baker S.E."/>
            <person name="Barry K."/>
            <person name="Bendiksby M."/>
            <person name="Blumentritt M."/>
            <person name="Coutinho P.M."/>
            <person name="Cullen D."/>
            <person name="Cullen D."/>
            <person name="Gathman A."/>
            <person name="Goodell B."/>
            <person name="Henrissat B."/>
            <person name="Ihrmark K."/>
            <person name="Kauserud H."/>
            <person name="Kohler A."/>
            <person name="LaButti K."/>
            <person name="Lapidus A."/>
            <person name="Lavin J.L."/>
            <person name="Lee Y.-H."/>
            <person name="Lindquist E."/>
            <person name="Lilly W."/>
            <person name="Lucas S."/>
            <person name="Morin E."/>
            <person name="Murat C."/>
            <person name="Oguiza J.A."/>
            <person name="Park J."/>
            <person name="Pisabarro A.G."/>
            <person name="Riley R."/>
            <person name="Rosling A."/>
            <person name="Salamov A."/>
            <person name="Schmidt O."/>
            <person name="Schmutz J."/>
            <person name="Skrede I."/>
            <person name="Stenlid J."/>
            <person name="Wiebenga A."/>
            <person name="Xie X."/>
            <person name="Kues U."/>
            <person name="Hibbett D.S."/>
            <person name="Hoffmeister D."/>
            <person name="Hogberg N."/>
            <person name="Martin F."/>
            <person name="Grigoriev I.V."/>
            <person name="Watkinson S.C."/>
        </authorList>
    </citation>
    <scope>NUCLEOTIDE SEQUENCE</scope>
    <source>
        <strain evidence="1">S7.9</strain>
    </source>
</reference>
<sequence length="245" mass="28548">MYKVRTPTAEWKILLEVATNQCYYNVVTRRDLINYEIDILDNYNVWSDTQDDPTSPRLRSAFNWERGNPGDQSQTTTLSTTSLRIYRDLELKHPKSPLQKFEFDIESSDNEEENMMILPMKGGESMELFVGGGRQDPELKLQENEVGTTVQNEQGMYRQVHVQSAEEAMIWGQQTSTPDKALKAFLKERMPHMVIAFLKKAVHKSVNYVEWIDTLRKVEVEELLAEKKLQNRLEELERMVKSLTV</sequence>
<evidence type="ECO:0000313" key="1">
    <source>
        <dbReference type="EMBL" id="EGO29955.1"/>
    </source>
</evidence>